<evidence type="ECO:0000313" key="5">
    <source>
        <dbReference type="Proteomes" id="UP000485058"/>
    </source>
</evidence>
<dbReference type="EMBL" id="BLLF01001312">
    <property type="protein sequence ID" value="GFH18518.1"/>
    <property type="molecule type" value="Genomic_DNA"/>
</dbReference>
<reference evidence="4 5" key="1">
    <citation type="submission" date="2020-02" db="EMBL/GenBank/DDBJ databases">
        <title>Draft genome sequence of Haematococcus lacustris strain NIES-144.</title>
        <authorList>
            <person name="Morimoto D."/>
            <person name="Nakagawa S."/>
            <person name="Yoshida T."/>
            <person name="Sawayama S."/>
        </authorList>
    </citation>
    <scope>NUCLEOTIDE SEQUENCE [LARGE SCALE GENOMIC DNA]</scope>
    <source>
        <strain evidence="4 5">NIES-144</strain>
    </source>
</reference>
<sequence>SAYFAFSAFLAWSDQPIYVLDKDNELDIAKLALANALDILAVQPPGNGPYLLGGHSYGGAVALQVALLLEGWGLNVGLLLVMDTPLPRQVRECRPESEEASEEEVLELMEMILGALGRDAVGLGARRVMRDDNMTVEEVQKQIEFVALSVKKGSQVSDMRHHTFTGHLTHARVVYLRAAERGACDYVDDSRFGAMPHGVCWHEMCRELEVIDVAGDHFSLLRQSKQDMSLVVAALKLHLGAFGWHETVRREVTPHWMVGGRAADPQATIMDEYLSRMGVDSGAARAR</sequence>
<proteinExistence type="predicted"/>
<keyword evidence="2" id="KW-0597">Phosphoprotein</keyword>
<comment type="caution">
    <text evidence="4">The sequence shown here is derived from an EMBL/GenBank/DDBJ whole genome shotgun (WGS) entry which is preliminary data.</text>
</comment>
<organism evidence="4 5">
    <name type="scientific">Haematococcus lacustris</name>
    <name type="common">Green alga</name>
    <name type="synonym">Haematococcus pluvialis</name>
    <dbReference type="NCBI Taxonomy" id="44745"/>
    <lineage>
        <taxon>Eukaryota</taxon>
        <taxon>Viridiplantae</taxon>
        <taxon>Chlorophyta</taxon>
        <taxon>core chlorophytes</taxon>
        <taxon>Chlorophyceae</taxon>
        <taxon>CS clade</taxon>
        <taxon>Chlamydomonadales</taxon>
        <taxon>Haematococcaceae</taxon>
        <taxon>Haematococcus</taxon>
    </lineage>
</organism>
<feature type="domain" description="Thioesterase" evidence="3">
    <location>
        <begin position="27"/>
        <end position="223"/>
    </location>
</feature>
<dbReference type="InterPro" id="IPR029058">
    <property type="entry name" value="AB_hydrolase_fold"/>
</dbReference>
<evidence type="ECO:0000256" key="1">
    <source>
        <dbReference type="ARBA" id="ARBA00022450"/>
    </source>
</evidence>
<keyword evidence="5" id="KW-1185">Reference proteome</keyword>
<dbReference type="GO" id="GO:0006633">
    <property type="term" value="P:fatty acid biosynthetic process"/>
    <property type="evidence" value="ECO:0007669"/>
    <property type="project" value="TreeGrafter"/>
</dbReference>
<dbReference type="GO" id="GO:0004312">
    <property type="term" value="F:fatty acid synthase activity"/>
    <property type="evidence" value="ECO:0007669"/>
    <property type="project" value="TreeGrafter"/>
</dbReference>
<feature type="non-terminal residue" evidence="4">
    <location>
        <position position="287"/>
    </location>
</feature>
<dbReference type="Gene3D" id="3.40.50.1820">
    <property type="entry name" value="alpha/beta hydrolase"/>
    <property type="match status" value="1"/>
</dbReference>
<dbReference type="InterPro" id="IPR050091">
    <property type="entry name" value="PKS_NRPS_Biosynth_Enz"/>
</dbReference>
<dbReference type="Proteomes" id="UP000485058">
    <property type="component" value="Unassembled WGS sequence"/>
</dbReference>
<evidence type="ECO:0000313" key="4">
    <source>
        <dbReference type="EMBL" id="GFH18518.1"/>
    </source>
</evidence>
<protein>
    <recommendedName>
        <fullName evidence="3">Thioesterase domain-containing protein</fullName>
    </recommendedName>
</protein>
<evidence type="ECO:0000259" key="3">
    <source>
        <dbReference type="Pfam" id="PF00975"/>
    </source>
</evidence>
<evidence type="ECO:0000256" key="2">
    <source>
        <dbReference type="ARBA" id="ARBA00022553"/>
    </source>
</evidence>
<dbReference type="SUPFAM" id="SSF53474">
    <property type="entry name" value="alpha/beta-Hydrolases"/>
    <property type="match status" value="1"/>
</dbReference>
<accession>A0A699ZIQ6</accession>
<dbReference type="InterPro" id="IPR001031">
    <property type="entry name" value="Thioesterase"/>
</dbReference>
<name>A0A699ZIQ6_HAELA</name>
<dbReference type="PANTHER" id="PTHR43775:SF37">
    <property type="entry name" value="SI:DKEY-61P9.11"/>
    <property type="match status" value="1"/>
</dbReference>
<dbReference type="PANTHER" id="PTHR43775">
    <property type="entry name" value="FATTY ACID SYNTHASE"/>
    <property type="match status" value="1"/>
</dbReference>
<dbReference type="Pfam" id="PF00975">
    <property type="entry name" value="Thioesterase"/>
    <property type="match status" value="1"/>
</dbReference>
<gene>
    <name evidence="4" type="ORF">HaLaN_15339</name>
</gene>
<dbReference type="AlphaFoldDB" id="A0A699ZIQ6"/>
<feature type="non-terminal residue" evidence="4">
    <location>
        <position position="1"/>
    </location>
</feature>
<keyword evidence="1" id="KW-0596">Phosphopantetheine</keyword>